<dbReference type="PANTHER" id="PTHR43853:SF8">
    <property type="entry name" value="3-KETOACYL-COA THIOLASE, PEROXISOMAL"/>
    <property type="match status" value="1"/>
</dbReference>
<evidence type="ECO:0000259" key="14">
    <source>
        <dbReference type="Pfam" id="PF02803"/>
    </source>
</evidence>
<dbReference type="PANTHER" id="PTHR43853">
    <property type="entry name" value="3-KETOACYL-COA THIOLASE, PEROXISOMAL"/>
    <property type="match status" value="1"/>
</dbReference>
<keyword evidence="7" id="KW-0576">Peroxisome</keyword>
<comment type="caution">
    <text evidence="15">The sequence shown here is derived from an EMBL/GenBank/DDBJ whole genome shotgun (WGS) entry which is preliminary data.</text>
</comment>
<evidence type="ECO:0000313" key="15">
    <source>
        <dbReference type="EMBL" id="GMH95892.1"/>
    </source>
</evidence>
<dbReference type="InterPro" id="IPR020616">
    <property type="entry name" value="Thiolase_N"/>
</dbReference>
<dbReference type="InterPro" id="IPR020617">
    <property type="entry name" value="Thiolase_C"/>
</dbReference>
<evidence type="ECO:0000256" key="6">
    <source>
        <dbReference type="ARBA" id="ARBA00023098"/>
    </source>
</evidence>
<feature type="region of interest" description="Disordered" evidence="12">
    <location>
        <begin position="209"/>
        <end position="248"/>
    </location>
</feature>
<dbReference type="AlphaFoldDB" id="A0A9W7BSN1"/>
<feature type="active site" description="Proton acceptor" evidence="10">
    <location>
        <position position="382"/>
    </location>
</feature>
<proteinExistence type="inferred from homology"/>
<evidence type="ECO:0000256" key="5">
    <source>
        <dbReference type="ARBA" id="ARBA00022946"/>
    </source>
</evidence>
<feature type="active site" description="Acyl-thioester intermediate" evidence="10">
    <location>
        <position position="91"/>
    </location>
</feature>
<evidence type="ECO:0000256" key="2">
    <source>
        <dbReference type="ARBA" id="ARBA00010982"/>
    </source>
</evidence>
<dbReference type="InterPro" id="IPR050215">
    <property type="entry name" value="Thiolase-like_sf_Thiolase"/>
</dbReference>
<accession>A0A9W7BSN1</accession>
<dbReference type="PIRSF" id="PIRSF000429">
    <property type="entry name" value="Ac-CoA_Ac_transf"/>
    <property type="match status" value="1"/>
</dbReference>
<evidence type="ECO:0000256" key="8">
    <source>
        <dbReference type="ARBA" id="ARBA00023315"/>
    </source>
</evidence>
<evidence type="ECO:0000256" key="10">
    <source>
        <dbReference type="PIRSR" id="PIRSR000429-1"/>
    </source>
</evidence>
<dbReference type="SUPFAM" id="SSF53901">
    <property type="entry name" value="Thiolase-like"/>
    <property type="match status" value="1"/>
</dbReference>
<comment type="similarity">
    <text evidence="2 11">Belongs to the thiolase-like superfamily. Thiolase family.</text>
</comment>
<name>A0A9W7BSN1_9STRA</name>
<evidence type="ECO:0000256" key="9">
    <source>
        <dbReference type="ARBA" id="ARBA00024073"/>
    </source>
</evidence>
<dbReference type="CDD" id="cd00751">
    <property type="entry name" value="thiolase"/>
    <property type="match status" value="1"/>
</dbReference>
<dbReference type="EMBL" id="BRXX01000175">
    <property type="protein sequence ID" value="GMH95892.1"/>
    <property type="molecule type" value="Genomic_DNA"/>
</dbReference>
<dbReference type="GO" id="GO:0006635">
    <property type="term" value="P:fatty acid beta-oxidation"/>
    <property type="evidence" value="ECO:0007669"/>
    <property type="project" value="TreeGrafter"/>
</dbReference>
<evidence type="ECO:0000256" key="11">
    <source>
        <dbReference type="RuleBase" id="RU003557"/>
    </source>
</evidence>
<keyword evidence="4" id="KW-0276">Fatty acid metabolism</keyword>
<keyword evidence="8 11" id="KW-0012">Acyltransferase</keyword>
<dbReference type="InterPro" id="IPR016039">
    <property type="entry name" value="Thiolase-like"/>
</dbReference>
<dbReference type="EC" id="2.3.1.16" evidence="9"/>
<dbReference type="PROSITE" id="PS00099">
    <property type="entry name" value="THIOLASE_3"/>
    <property type="match status" value="1"/>
</dbReference>
<evidence type="ECO:0000313" key="16">
    <source>
        <dbReference type="Proteomes" id="UP001165160"/>
    </source>
</evidence>
<dbReference type="InterPro" id="IPR002155">
    <property type="entry name" value="Thiolase"/>
</dbReference>
<feature type="domain" description="Thiolase C-terminal" evidence="14">
    <location>
        <begin position="274"/>
        <end position="394"/>
    </location>
</feature>
<dbReference type="Pfam" id="PF02803">
    <property type="entry name" value="Thiolase_C"/>
    <property type="match status" value="1"/>
</dbReference>
<evidence type="ECO:0000256" key="4">
    <source>
        <dbReference type="ARBA" id="ARBA00022832"/>
    </source>
</evidence>
<evidence type="ECO:0000256" key="12">
    <source>
        <dbReference type="SAM" id="MobiDB-lite"/>
    </source>
</evidence>
<dbReference type="InterPro" id="IPR020610">
    <property type="entry name" value="Thiolase_AS"/>
</dbReference>
<keyword evidence="5" id="KW-0809">Transit peptide</keyword>
<dbReference type="InterPro" id="IPR020613">
    <property type="entry name" value="Thiolase_CS"/>
</dbReference>
<evidence type="ECO:0000256" key="7">
    <source>
        <dbReference type="ARBA" id="ARBA00023140"/>
    </source>
</evidence>
<evidence type="ECO:0000259" key="13">
    <source>
        <dbReference type="Pfam" id="PF00108"/>
    </source>
</evidence>
<evidence type="ECO:0000256" key="1">
    <source>
        <dbReference type="ARBA" id="ARBA00004275"/>
    </source>
</evidence>
<dbReference type="GO" id="GO:0003988">
    <property type="term" value="F:acetyl-CoA C-acyltransferase activity"/>
    <property type="evidence" value="ECO:0007669"/>
    <property type="project" value="UniProtKB-EC"/>
</dbReference>
<dbReference type="GO" id="GO:0005777">
    <property type="term" value="C:peroxisome"/>
    <property type="evidence" value="ECO:0007669"/>
    <property type="project" value="UniProtKB-SubCell"/>
</dbReference>
<keyword evidence="6" id="KW-0443">Lipid metabolism</keyword>
<dbReference type="GO" id="GO:0010124">
    <property type="term" value="P:phenylacetate catabolic process"/>
    <property type="evidence" value="ECO:0007669"/>
    <property type="project" value="TreeGrafter"/>
</dbReference>
<dbReference type="Gene3D" id="3.40.47.10">
    <property type="match status" value="2"/>
</dbReference>
<feature type="domain" description="Thiolase N-terminal" evidence="13">
    <location>
        <begin position="8"/>
        <end position="265"/>
    </location>
</feature>
<keyword evidence="16" id="KW-1185">Reference proteome</keyword>
<dbReference type="NCBIfam" id="TIGR01930">
    <property type="entry name" value="AcCoA-C-Actrans"/>
    <property type="match status" value="1"/>
</dbReference>
<keyword evidence="3 11" id="KW-0808">Transferase</keyword>
<evidence type="ECO:0000256" key="3">
    <source>
        <dbReference type="ARBA" id="ARBA00022679"/>
    </source>
</evidence>
<gene>
    <name evidence="15" type="ORF">TrVE_jg5764</name>
</gene>
<sequence length="404" mass="42357">MPSPNDAVIVSICRTPLTRRVKPPSPSPTSETLLTSVISSSISRCNLPPSSIQDVCIGNVLGGSAAAVTARVAVIKTLGYKVPVRTTNRQCASGLQAVSDVACLIRSGQIECGLAVGYECMSTNTMENSFGDGPDVEEDDGDDDEANFESESLDAIMTPMGQTSENVAAKFDISREEQDAFSVSSHRKAAAAWDERRFDYELIPSSPSSLNNPSIKKGSFPDNGIRRDTSRIPTLPPAFSSTGTTTAGNSSQITDGAACVCLMSRRMAESRNLPILAAFVSYAVTGVPPRIMGIGPATAIPAALKVTGKEVSDVDLFEINEAFASQAKYCVDFLKIPEEKVNVNGGAIAMGHPLGCTGARLVVTLVAELGRRGGGLGVVSMCVGTGMGAACVLKVERRNAKSKL</sequence>
<reference evidence="16" key="1">
    <citation type="journal article" date="2023" name="Commun. Biol.">
        <title>Genome analysis of Parmales, the sister group of diatoms, reveals the evolutionary specialization of diatoms from phago-mixotrophs to photoautotrophs.</title>
        <authorList>
            <person name="Ban H."/>
            <person name="Sato S."/>
            <person name="Yoshikawa S."/>
            <person name="Yamada K."/>
            <person name="Nakamura Y."/>
            <person name="Ichinomiya M."/>
            <person name="Sato N."/>
            <person name="Blanc-Mathieu R."/>
            <person name="Endo H."/>
            <person name="Kuwata A."/>
            <person name="Ogata H."/>
        </authorList>
    </citation>
    <scope>NUCLEOTIDE SEQUENCE [LARGE SCALE GENOMIC DNA]</scope>
    <source>
        <strain evidence="16">NIES 3699</strain>
    </source>
</reference>
<dbReference type="Proteomes" id="UP001165160">
    <property type="component" value="Unassembled WGS sequence"/>
</dbReference>
<dbReference type="Pfam" id="PF00108">
    <property type="entry name" value="Thiolase_N"/>
    <property type="match status" value="1"/>
</dbReference>
<comment type="subcellular location">
    <subcellularLocation>
        <location evidence="1">Peroxisome</location>
    </subcellularLocation>
</comment>
<organism evidence="15 16">
    <name type="scientific">Triparma verrucosa</name>
    <dbReference type="NCBI Taxonomy" id="1606542"/>
    <lineage>
        <taxon>Eukaryota</taxon>
        <taxon>Sar</taxon>
        <taxon>Stramenopiles</taxon>
        <taxon>Ochrophyta</taxon>
        <taxon>Bolidophyceae</taxon>
        <taxon>Parmales</taxon>
        <taxon>Triparmaceae</taxon>
        <taxon>Triparma</taxon>
    </lineage>
</organism>
<protein>
    <recommendedName>
        <fullName evidence="9">acetyl-CoA C-acyltransferase</fullName>
        <ecNumber evidence="9">2.3.1.16</ecNumber>
    </recommendedName>
</protein>
<dbReference type="PROSITE" id="PS00737">
    <property type="entry name" value="THIOLASE_2"/>
    <property type="match status" value="1"/>
</dbReference>
<feature type="active site" description="Proton acceptor" evidence="10">
    <location>
        <position position="352"/>
    </location>
</feature>